<dbReference type="AlphaFoldDB" id="A0AAD5MIE3"/>
<dbReference type="EMBL" id="JAHQIW010003077">
    <property type="protein sequence ID" value="KAJ1357248.1"/>
    <property type="molecule type" value="Genomic_DNA"/>
</dbReference>
<name>A0AAD5MIE3_PARTN</name>
<dbReference type="Pfam" id="PF10323">
    <property type="entry name" value="7TM_GPCR_Srv"/>
    <property type="match status" value="1"/>
</dbReference>
<keyword evidence="3" id="KW-1185">Reference proteome</keyword>
<comment type="caution">
    <text evidence="2">The sequence shown here is derived from an EMBL/GenBank/DDBJ whole genome shotgun (WGS) entry which is preliminary data.</text>
</comment>
<keyword evidence="1" id="KW-0472">Membrane</keyword>
<evidence type="ECO:0000313" key="3">
    <source>
        <dbReference type="Proteomes" id="UP001196413"/>
    </source>
</evidence>
<feature type="transmembrane region" description="Helical" evidence="1">
    <location>
        <begin position="151"/>
        <end position="170"/>
    </location>
</feature>
<sequence>MYIQLNSVFLTISSRLLNVCFPACKVTAILEGMKKRQLIILQILLPTVSVTPLYFFFNFQYGLKGTTKPLLLSTKDLLYDKCIFTIGLLYRATAFFLCLCGYIAIFRQVQQKVKRSHMNILVHGAFLLCALLAIFTATVCRRFQIGESFPLIRLSFFTTMLWIPCTNILATISYDKEVAYADLSSFRG</sequence>
<gene>
    <name evidence="2" type="ORF">KIN20_015350</name>
</gene>
<dbReference type="Proteomes" id="UP001196413">
    <property type="component" value="Unassembled WGS sequence"/>
</dbReference>
<feature type="transmembrane region" description="Helical" evidence="1">
    <location>
        <begin position="38"/>
        <end position="63"/>
    </location>
</feature>
<feature type="transmembrane region" description="Helical" evidence="1">
    <location>
        <begin position="83"/>
        <end position="106"/>
    </location>
</feature>
<proteinExistence type="predicted"/>
<dbReference type="InterPro" id="IPR019426">
    <property type="entry name" value="7TM_GPCR_serpentine_rcpt_Srv"/>
</dbReference>
<keyword evidence="1" id="KW-0812">Transmembrane</keyword>
<reference evidence="2" key="1">
    <citation type="submission" date="2021-06" db="EMBL/GenBank/DDBJ databases">
        <title>Parelaphostrongylus tenuis whole genome reference sequence.</title>
        <authorList>
            <person name="Garwood T.J."/>
            <person name="Larsen P.A."/>
            <person name="Fountain-Jones N.M."/>
            <person name="Garbe J.R."/>
            <person name="Macchietto M.G."/>
            <person name="Kania S.A."/>
            <person name="Gerhold R.W."/>
            <person name="Richards J.E."/>
            <person name="Wolf T.M."/>
        </authorList>
    </citation>
    <scope>NUCLEOTIDE SEQUENCE</scope>
    <source>
        <strain evidence="2">MNPRO001-30</strain>
        <tissue evidence="2">Meninges</tissue>
    </source>
</reference>
<evidence type="ECO:0000256" key="1">
    <source>
        <dbReference type="SAM" id="Phobius"/>
    </source>
</evidence>
<evidence type="ECO:0000313" key="2">
    <source>
        <dbReference type="EMBL" id="KAJ1357248.1"/>
    </source>
</evidence>
<protein>
    <submittedName>
        <fullName evidence="2">Uncharacterized protein</fullName>
    </submittedName>
</protein>
<keyword evidence="1" id="KW-1133">Transmembrane helix</keyword>
<accession>A0AAD5MIE3</accession>
<feature type="transmembrane region" description="Helical" evidence="1">
    <location>
        <begin position="118"/>
        <end position="139"/>
    </location>
</feature>
<organism evidence="2 3">
    <name type="scientific">Parelaphostrongylus tenuis</name>
    <name type="common">Meningeal worm</name>
    <dbReference type="NCBI Taxonomy" id="148309"/>
    <lineage>
        <taxon>Eukaryota</taxon>
        <taxon>Metazoa</taxon>
        <taxon>Ecdysozoa</taxon>
        <taxon>Nematoda</taxon>
        <taxon>Chromadorea</taxon>
        <taxon>Rhabditida</taxon>
        <taxon>Rhabditina</taxon>
        <taxon>Rhabditomorpha</taxon>
        <taxon>Strongyloidea</taxon>
        <taxon>Metastrongylidae</taxon>
        <taxon>Parelaphostrongylus</taxon>
    </lineage>
</organism>